<proteinExistence type="predicted"/>
<dbReference type="Proteomes" id="UP000799750">
    <property type="component" value="Unassembled WGS sequence"/>
</dbReference>
<accession>A0A6A6QN77</accession>
<name>A0A6A6QN77_9PEZI</name>
<keyword evidence="2" id="KW-1185">Reference proteome</keyword>
<dbReference type="AlphaFoldDB" id="A0A6A6QN77"/>
<organism evidence="1 2">
    <name type="scientific">Lophium mytilinum</name>
    <dbReference type="NCBI Taxonomy" id="390894"/>
    <lineage>
        <taxon>Eukaryota</taxon>
        <taxon>Fungi</taxon>
        <taxon>Dikarya</taxon>
        <taxon>Ascomycota</taxon>
        <taxon>Pezizomycotina</taxon>
        <taxon>Dothideomycetes</taxon>
        <taxon>Pleosporomycetidae</taxon>
        <taxon>Mytilinidiales</taxon>
        <taxon>Mytilinidiaceae</taxon>
        <taxon>Lophium</taxon>
    </lineage>
</organism>
<gene>
    <name evidence="1" type="ORF">BU16DRAFT_528056</name>
</gene>
<dbReference type="OrthoDB" id="3880401at2759"/>
<dbReference type="EMBL" id="MU004191">
    <property type="protein sequence ID" value="KAF2493851.1"/>
    <property type="molecule type" value="Genomic_DNA"/>
</dbReference>
<sequence>MAGELLYHIKRTVNDIKNDPTGATQNVAIRGTYTDLAAAKAAAKTALTDEGYEKGNFEVYDVKDGSGEWKHPDGLQVFAQVTDGENVTVAIETTPNDTELVGNADGKVEGPLYHILQTTIHYNLDRGGGKRETSIEGTYKGREEASKKAATTLLDEDVKKTDFAEYDESSEKEDWAYGEDVLVHAVAVGGENYLVAVVKS</sequence>
<evidence type="ECO:0000313" key="1">
    <source>
        <dbReference type="EMBL" id="KAF2493851.1"/>
    </source>
</evidence>
<protein>
    <submittedName>
        <fullName evidence="1">Uncharacterized protein</fullName>
    </submittedName>
</protein>
<evidence type="ECO:0000313" key="2">
    <source>
        <dbReference type="Proteomes" id="UP000799750"/>
    </source>
</evidence>
<reference evidence="1" key="1">
    <citation type="journal article" date="2020" name="Stud. Mycol.">
        <title>101 Dothideomycetes genomes: a test case for predicting lifestyles and emergence of pathogens.</title>
        <authorList>
            <person name="Haridas S."/>
            <person name="Albert R."/>
            <person name="Binder M."/>
            <person name="Bloem J."/>
            <person name="Labutti K."/>
            <person name="Salamov A."/>
            <person name="Andreopoulos B."/>
            <person name="Baker S."/>
            <person name="Barry K."/>
            <person name="Bills G."/>
            <person name="Bluhm B."/>
            <person name="Cannon C."/>
            <person name="Castanera R."/>
            <person name="Culley D."/>
            <person name="Daum C."/>
            <person name="Ezra D."/>
            <person name="Gonzalez J."/>
            <person name="Henrissat B."/>
            <person name="Kuo A."/>
            <person name="Liang C."/>
            <person name="Lipzen A."/>
            <person name="Lutzoni F."/>
            <person name="Magnuson J."/>
            <person name="Mondo S."/>
            <person name="Nolan M."/>
            <person name="Ohm R."/>
            <person name="Pangilinan J."/>
            <person name="Park H.-J."/>
            <person name="Ramirez L."/>
            <person name="Alfaro M."/>
            <person name="Sun H."/>
            <person name="Tritt A."/>
            <person name="Yoshinaga Y."/>
            <person name="Zwiers L.-H."/>
            <person name="Turgeon B."/>
            <person name="Goodwin S."/>
            <person name="Spatafora J."/>
            <person name="Crous P."/>
            <person name="Grigoriev I."/>
        </authorList>
    </citation>
    <scope>NUCLEOTIDE SEQUENCE</scope>
    <source>
        <strain evidence="1">CBS 269.34</strain>
    </source>
</reference>